<sequence>MDVVMKETFPWRAVADTYDKWFMLNNQQKWGLMTDFIALFSVYHLPDTKRFTEEEEVVLVSDESAFSLKLICSRVEEVTKSTAKAPSAMKITGKLHQLYKQFRLHPSLSSLTWRQSHGKNHQGDTIGYYDSNSLLDELALRLAFQVFASLKRQLVLSSLSCMVHCTGIEIFRLVGFR</sequence>
<name>A0A0P1AU46_PLAHL</name>
<organism evidence="1 2">
    <name type="scientific">Plasmopara halstedii</name>
    <name type="common">Downy mildew of sunflower</name>
    <dbReference type="NCBI Taxonomy" id="4781"/>
    <lineage>
        <taxon>Eukaryota</taxon>
        <taxon>Sar</taxon>
        <taxon>Stramenopiles</taxon>
        <taxon>Oomycota</taxon>
        <taxon>Peronosporomycetes</taxon>
        <taxon>Peronosporales</taxon>
        <taxon>Peronosporaceae</taxon>
        <taxon>Plasmopara</taxon>
    </lineage>
</organism>
<protein>
    <submittedName>
        <fullName evidence="1">Piezo family</fullName>
    </submittedName>
</protein>
<dbReference type="AlphaFoldDB" id="A0A0P1AU46"/>
<dbReference type="GeneID" id="36396132"/>
<dbReference type="STRING" id="4781.A0A0P1AU46"/>
<evidence type="ECO:0000313" key="2">
    <source>
        <dbReference type="Proteomes" id="UP000054928"/>
    </source>
</evidence>
<dbReference type="Proteomes" id="UP000054928">
    <property type="component" value="Unassembled WGS sequence"/>
</dbReference>
<dbReference type="RefSeq" id="XP_024581106.1">
    <property type="nucleotide sequence ID" value="XM_024730872.1"/>
</dbReference>
<dbReference type="EMBL" id="CCYD01001336">
    <property type="protein sequence ID" value="CEG44737.1"/>
    <property type="molecule type" value="Genomic_DNA"/>
</dbReference>
<evidence type="ECO:0000313" key="1">
    <source>
        <dbReference type="EMBL" id="CEG44737.1"/>
    </source>
</evidence>
<proteinExistence type="predicted"/>
<keyword evidence="2" id="KW-1185">Reference proteome</keyword>
<accession>A0A0P1AU46</accession>
<reference evidence="2" key="1">
    <citation type="submission" date="2014-09" db="EMBL/GenBank/DDBJ databases">
        <authorList>
            <person name="Sharma Rahul"/>
            <person name="Thines Marco"/>
        </authorList>
    </citation>
    <scope>NUCLEOTIDE SEQUENCE [LARGE SCALE GENOMIC DNA]</scope>
</reference>